<sequence length="131" mass="14850">MKTSFLFVVSLLFLGACSRSSDLATIESHLENLVERDRKLDEAIVAAESIPNFTLDQDELVKYNLRTGEAWHLTDGIWQTIGEGSAVSPSEYNFTYYYDENDAITLVRIDMTSGDSWKSVGFDDWQIIPDE</sequence>
<name>A0A1Z3HI76_9CYAN</name>
<evidence type="ECO:0000313" key="2">
    <source>
        <dbReference type="Proteomes" id="UP000191901"/>
    </source>
</evidence>
<keyword evidence="2" id="KW-1185">Reference proteome</keyword>
<dbReference type="KEGG" id="hhg:XM38_009260"/>
<protein>
    <recommendedName>
        <fullName evidence="3">Lipoprotein</fullName>
    </recommendedName>
</protein>
<dbReference type="RefSeq" id="WP_088429192.1">
    <property type="nucleotide sequence ID" value="NZ_CP021983.2"/>
</dbReference>
<dbReference type="PROSITE" id="PS51257">
    <property type="entry name" value="PROKAR_LIPOPROTEIN"/>
    <property type="match status" value="1"/>
</dbReference>
<evidence type="ECO:0000313" key="1">
    <source>
        <dbReference type="EMBL" id="ASC69996.1"/>
    </source>
</evidence>
<gene>
    <name evidence="1" type="ORF">XM38_009260</name>
</gene>
<evidence type="ECO:0008006" key="3">
    <source>
        <dbReference type="Google" id="ProtNLM"/>
    </source>
</evidence>
<accession>A0A1Z3HI76</accession>
<dbReference type="AlphaFoldDB" id="A0A1Z3HI76"/>
<reference evidence="1 2" key="1">
    <citation type="journal article" date="2016" name="Biochim. Biophys. Acta">
        <title>Characterization of red-shifted phycobilisomes isolated from the chlorophyll f-containing cyanobacterium Halomicronema hongdechloris.</title>
        <authorList>
            <person name="Li Y."/>
            <person name="Lin Y."/>
            <person name="Garvey C.J."/>
            <person name="Birch D."/>
            <person name="Corkery R.W."/>
            <person name="Loughlin P.C."/>
            <person name="Scheer H."/>
            <person name="Willows R.D."/>
            <person name="Chen M."/>
        </authorList>
    </citation>
    <scope>NUCLEOTIDE SEQUENCE [LARGE SCALE GENOMIC DNA]</scope>
    <source>
        <strain evidence="1 2">C2206</strain>
    </source>
</reference>
<proteinExistence type="predicted"/>
<dbReference type="OrthoDB" id="6117641at2"/>
<organism evidence="1 2">
    <name type="scientific">Halomicronema hongdechloris C2206</name>
    <dbReference type="NCBI Taxonomy" id="1641165"/>
    <lineage>
        <taxon>Bacteria</taxon>
        <taxon>Bacillati</taxon>
        <taxon>Cyanobacteriota</taxon>
        <taxon>Cyanophyceae</taxon>
        <taxon>Nodosilineales</taxon>
        <taxon>Nodosilineaceae</taxon>
        <taxon>Halomicronema</taxon>
    </lineage>
</organism>
<dbReference type="EMBL" id="CP021983">
    <property type="protein sequence ID" value="ASC69996.1"/>
    <property type="molecule type" value="Genomic_DNA"/>
</dbReference>
<dbReference type="Proteomes" id="UP000191901">
    <property type="component" value="Chromosome"/>
</dbReference>